<organism evidence="1 2">
    <name type="scientific">Arabidopsis thaliana x Arabidopsis arenosa</name>
    <dbReference type="NCBI Taxonomy" id="1240361"/>
    <lineage>
        <taxon>Eukaryota</taxon>
        <taxon>Viridiplantae</taxon>
        <taxon>Streptophyta</taxon>
        <taxon>Embryophyta</taxon>
        <taxon>Tracheophyta</taxon>
        <taxon>Spermatophyta</taxon>
        <taxon>Magnoliopsida</taxon>
        <taxon>eudicotyledons</taxon>
        <taxon>Gunneridae</taxon>
        <taxon>Pentapetalae</taxon>
        <taxon>rosids</taxon>
        <taxon>malvids</taxon>
        <taxon>Brassicales</taxon>
        <taxon>Brassicaceae</taxon>
        <taxon>Camelineae</taxon>
        <taxon>Arabidopsis</taxon>
    </lineage>
</organism>
<protein>
    <submittedName>
        <fullName evidence="1">Uncharacterized protein</fullName>
    </submittedName>
</protein>
<reference evidence="1 2" key="1">
    <citation type="submission" date="2020-12" db="EMBL/GenBank/DDBJ databases">
        <title>Concerted genomic and epigenomic changes stabilize Arabidopsis allopolyploids.</title>
        <authorList>
            <person name="Chen Z."/>
        </authorList>
    </citation>
    <scope>NUCLEOTIDE SEQUENCE [LARGE SCALE GENOMIC DNA]</scope>
    <source>
        <strain evidence="1">Allo738</strain>
        <tissue evidence="1">Leaf</tissue>
    </source>
</reference>
<evidence type="ECO:0000313" key="1">
    <source>
        <dbReference type="EMBL" id="KAG7585819.1"/>
    </source>
</evidence>
<dbReference type="Proteomes" id="UP000694240">
    <property type="component" value="Chromosome 7"/>
</dbReference>
<proteinExistence type="predicted"/>
<sequence>MWREPGTITVTSDIRSIVLHMPEIDQSSLQGFQEGHMPMIGVSNLERFSQDETSTALAMDLMDLSAPPLPSLHASVGYQIGNFSSSCLMNVDVDEMGDLHDVPIMSSSQEQVSNLLFLSVFM</sequence>
<dbReference type="AlphaFoldDB" id="A0A8T2BHY2"/>
<comment type="caution">
    <text evidence="1">The sequence shown here is derived from an EMBL/GenBank/DDBJ whole genome shotgun (WGS) entry which is preliminary data.</text>
</comment>
<keyword evidence="2" id="KW-1185">Reference proteome</keyword>
<name>A0A8T2BHY2_9BRAS</name>
<evidence type="ECO:0000313" key="2">
    <source>
        <dbReference type="Proteomes" id="UP000694240"/>
    </source>
</evidence>
<accession>A0A8T2BHY2</accession>
<gene>
    <name evidence="1" type="ORF">ISN45_Aa02g011660</name>
</gene>
<dbReference type="EMBL" id="JAEFBK010000007">
    <property type="protein sequence ID" value="KAG7585819.1"/>
    <property type="molecule type" value="Genomic_DNA"/>
</dbReference>